<dbReference type="EMBL" id="CP016020">
    <property type="protein sequence ID" value="APH03946.1"/>
    <property type="molecule type" value="Genomic_DNA"/>
</dbReference>
<dbReference type="RefSeq" id="WP_072578738.1">
    <property type="nucleotide sequence ID" value="NZ_CP016020.1"/>
</dbReference>
<dbReference type="KEGG" id="bwh:A9C19_03755"/>
<dbReference type="Proteomes" id="UP000181936">
    <property type="component" value="Chromosome"/>
</dbReference>
<keyword evidence="1" id="KW-0472">Membrane</keyword>
<keyword evidence="3" id="KW-1185">Reference proteome</keyword>
<evidence type="ECO:0000313" key="2">
    <source>
        <dbReference type="EMBL" id="APH03946.1"/>
    </source>
</evidence>
<evidence type="ECO:0000313" key="3">
    <source>
        <dbReference type="Proteomes" id="UP000181936"/>
    </source>
</evidence>
<keyword evidence="1" id="KW-1133">Transmembrane helix</keyword>
<feature type="transmembrane region" description="Helical" evidence="1">
    <location>
        <begin position="7"/>
        <end position="25"/>
    </location>
</feature>
<evidence type="ECO:0000256" key="1">
    <source>
        <dbReference type="SAM" id="Phobius"/>
    </source>
</evidence>
<accession>A0A1L3MNM4</accession>
<keyword evidence="1" id="KW-0812">Transmembrane</keyword>
<protein>
    <submittedName>
        <fullName evidence="2">Uncharacterized protein</fullName>
    </submittedName>
</protein>
<gene>
    <name evidence="2" type="ORF">A9C19_03755</name>
</gene>
<organism evidence="2 3">
    <name type="scientific">Bacillus weihaiensis</name>
    <dbReference type="NCBI Taxonomy" id="1547283"/>
    <lineage>
        <taxon>Bacteria</taxon>
        <taxon>Bacillati</taxon>
        <taxon>Bacillota</taxon>
        <taxon>Bacilli</taxon>
        <taxon>Bacillales</taxon>
        <taxon>Bacillaceae</taxon>
        <taxon>Bacillus</taxon>
    </lineage>
</organism>
<sequence>MASKKHKLFNFFMISVPWLSTFFIGKHHIKRYSISSILIALYEIRSHVRGRNKKYWTFYDKPKNFIKDELPFDIGPYIPASLWILTFTYGNFKKYVVTNVIFNSLFAFIFIPFLEKIKILRLKRLNHFQFFFYIHYKAYLLYGAQYLVEKVKAVR</sequence>
<name>A0A1L3MNM4_9BACI</name>
<dbReference type="OrthoDB" id="1683771at2"/>
<proteinExistence type="predicted"/>
<reference evidence="2 3" key="1">
    <citation type="journal article" date="2016" name="Sci. Rep.">
        <title>Complete genome sequence and transcriptomic analysis of a novel marine strain Bacillus weihaiensis reveals the mechanism of brown algae degradation.</title>
        <authorList>
            <person name="Zhu Y."/>
            <person name="Chen P."/>
            <person name="Bao Y."/>
            <person name="Men Y."/>
            <person name="Zeng Y."/>
            <person name="Yang J."/>
            <person name="Sun J."/>
            <person name="Sun Y."/>
        </authorList>
    </citation>
    <scope>NUCLEOTIDE SEQUENCE [LARGE SCALE GENOMIC DNA]</scope>
    <source>
        <strain evidence="2 3">Alg07</strain>
    </source>
</reference>
<feature type="transmembrane region" description="Helical" evidence="1">
    <location>
        <begin position="95"/>
        <end position="114"/>
    </location>
</feature>
<dbReference type="AlphaFoldDB" id="A0A1L3MNM4"/>